<evidence type="ECO:0000313" key="1">
    <source>
        <dbReference type="EMBL" id="MBB5830948.1"/>
    </source>
</evidence>
<gene>
    <name evidence="1" type="ORF">HNR70_000761</name>
</gene>
<protein>
    <recommendedName>
        <fullName evidence="3">Fis family transcriptional regulator</fullName>
    </recommendedName>
</protein>
<accession>A0A841ACW7</accession>
<dbReference type="Proteomes" id="UP000588158">
    <property type="component" value="Unassembled WGS sequence"/>
</dbReference>
<name>A0A841ACW7_9MICO</name>
<comment type="caution">
    <text evidence="1">The sequence shown here is derived from an EMBL/GenBank/DDBJ whole genome shotgun (WGS) entry which is preliminary data.</text>
</comment>
<organism evidence="1 2">
    <name type="scientific">Brachybacterium aquaticum</name>
    <dbReference type="NCBI Taxonomy" id="1432564"/>
    <lineage>
        <taxon>Bacteria</taxon>
        <taxon>Bacillati</taxon>
        <taxon>Actinomycetota</taxon>
        <taxon>Actinomycetes</taxon>
        <taxon>Micrococcales</taxon>
        <taxon>Dermabacteraceae</taxon>
        <taxon>Brachybacterium</taxon>
    </lineage>
</organism>
<reference evidence="1 2" key="1">
    <citation type="submission" date="2020-08" db="EMBL/GenBank/DDBJ databases">
        <title>Sequencing the genomes of 1000 actinobacteria strains.</title>
        <authorList>
            <person name="Klenk H.-P."/>
        </authorList>
    </citation>
    <scope>NUCLEOTIDE SEQUENCE [LARGE SCALE GENOMIC DNA]</scope>
    <source>
        <strain evidence="1 2">DSM 28796</strain>
    </source>
</reference>
<evidence type="ECO:0000313" key="2">
    <source>
        <dbReference type="Proteomes" id="UP000588158"/>
    </source>
</evidence>
<keyword evidence="2" id="KW-1185">Reference proteome</keyword>
<proteinExistence type="predicted"/>
<sequence length="179" mass="19085">MRFERIFEDLEGQFAHQQQEELRAVSEELARAERAQLTLADRLRGAGERPVTVHVGDGLRLSGVVREVGADWVALRDRAADSLVPLAAIAFVEGLPTRARPAEDSLHSLLGLGSVLRGIARDRSVVRLETAAGTVIGRIAAVGADALDVNTLPTGETSSVPGSTRLTVTTASLRAVLPY</sequence>
<dbReference type="AlphaFoldDB" id="A0A841ACW7"/>
<evidence type="ECO:0008006" key="3">
    <source>
        <dbReference type="Google" id="ProtNLM"/>
    </source>
</evidence>
<dbReference type="RefSeq" id="WP_184324488.1">
    <property type="nucleotide sequence ID" value="NZ_JACHLZ010000001.1"/>
</dbReference>
<dbReference type="EMBL" id="JACHLZ010000001">
    <property type="protein sequence ID" value="MBB5830948.1"/>
    <property type="molecule type" value="Genomic_DNA"/>
</dbReference>